<evidence type="ECO:0000256" key="2">
    <source>
        <dbReference type="ARBA" id="ARBA00009677"/>
    </source>
</evidence>
<keyword evidence="5" id="KW-1005">Bacterial flagellum biogenesis</keyword>
<dbReference type="InterPro" id="IPR006299">
    <property type="entry name" value="FlgC"/>
</dbReference>
<dbReference type="Pfam" id="PF22692">
    <property type="entry name" value="LlgE_F_G_D1"/>
    <property type="match status" value="2"/>
</dbReference>
<dbReference type="InterPro" id="IPR010930">
    <property type="entry name" value="Flg_bb/hook_C_dom"/>
</dbReference>
<dbReference type="InterPro" id="IPR011491">
    <property type="entry name" value="FlgE_D2"/>
</dbReference>
<reference evidence="12" key="1">
    <citation type="submission" date="2020-11" db="EMBL/GenBank/DDBJ databases">
        <authorList>
            <person name="Tran Van P."/>
        </authorList>
    </citation>
    <scope>NUCLEOTIDE SEQUENCE</scope>
</reference>
<organism evidence="12">
    <name type="scientific">Cyprideis torosa</name>
    <dbReference type="NCBI Taxonomy" id="163714"/>
    <lineage>
        <taxon>Eukaryota</taxon>
        <taxon>Metazoa</taxon>
        <taxon>Ecdysozoa</taxon>
        <taxon>Arthropoda</taxon>
        <taxon>Crustacea</taxon>
        <taxon>Oligostraca</taxon>
        <taxon>Ostracoda</taxon>
        <taxon>Podocopa</taxon>
        <taxon>Podocopida</taxon>
        <taxon>Cytherocopina</taxon>
        <taxon>Cytheroidea</taxon>
        <taxon>Cytherideidae</taxon>
        <taxon>Cyprideis</taxon>
    </lineage>
</organism>
<dbReference type="NCBIfam" id="TIGR03506">
    <property type="entry name" value="FlgEFG_subfam"/>
    <property type="match status" value="2"/>
</dbReference>
<accession>A0A7R8ZJ15</accession>
<dbReference type="NCBIfam" id="NF009280">
    <property type="entry name" value="PRK12640.1"/>
    <property type="match status" value="1"/>
</dbReference>
<dbReference type="PANTHER" id="PTHR30435">
    <property type="entry name" value="FLAGELLAR PROTEIN"/>
    <property type="match status" value="1"/>
</dbReference>
<evidence type="ECO:0000256" key="6">
    <source>
        <dbReference type="ARBA" id="ARBA00023143"/>
    </source>
</evidence>
<evidence type="ECO:0000259" key="8">
    <source>
        <dbReference type="Pfam" id="PF00460"/>
    </source>
</evidence>
<dbReference type="PROSITE" id="PS00588">
    <property type="entry name" value="FLAGELLA_BB_ROD"/>
    <property type="match status" value="3"/>
</dbReference>
<dbReference type="Pfam" id="PF00460">
    <property type="entry name" value="Flg_bb_rod"/>
    <property type="match status" value="1"/>
</dbReference>
<dbReference type="Pfam" id="PF03963">
    <property type="entry name" value="FlgD"/>
    <property type="match status" value="1"/>
</dbReference>
<dbReference type="NCBIfam" id="NF004238">
    <property type="entry name" value="PRK05682.1-1"/>
    <property type="match status" value="1"/>
</dbReference>
<gene>
    <name evidence="12" type="ORF">CTOB1V02_LOCUS74</name>
</gene>
<comment type="subcellular location">
    <subcellularLocation>
        <location evidence="1">Bacterial flagellum basal body</location>
    </subcellularLocation>
</comment>
<dbReference type="Gene3D" id="2.60.40.4070">
    <property type="match status" value="1"/>
</dbReference>
<sequence length="969" mass="102649">MTNIIDNYLSTHASALTVRAQRATLLANNLANADTPNYKAQDIDFQKTLKQQLATSSPGLNVTHSKHIPLNGGPGSSAPLIQYRVPNQASLDGNTVDTDIENGSAMSAQTLRLNLTASNMANANTVASSPEEAYKSRQAVFSAALQGALAGNEASGVQTKGVVESQASHEMRYEPGHPLANEDGYIFSSNVDPIEEMANMMSASRSYQNNIEYQLAINTTNGGSAKVEDLGADEFMTLMLEQLKNQDPLEPEDNGELIHQIDLGIRSPGPNKFSWDGLLETGERAPEGDYKVAIDYGTGEYAAAAEVMLEQKIDSVSFSNQGGDIVLNTIGGIGAASAELEVIANNIANNATNGFKRSRASFADVYSSTPNGTANVTSGSGVRVAGIKQEFKQGDITYTNNNMDLSIGGEGFFRLDDGGVIEYSRAGTFGLDNEGNIVDTSGAFLTGFQANDAGELSSALGRINVGFDNLPPKQTSNLSINLNLDTGTEVPTTAYDREEPNSYNFSTSAVIFDSQGTAHEMSIYYRKDAANEWTSYSYVGDTQISTAGGDKLIFDTHGEIESINGVAITDSSTVNTLTFTPVVGTEPQEIVMDLSTITQYDIPFGVNEVLQDGASTGRLSDIEIDPTGIVFGRYSNNNSKALGQIVISNFTNPQGLSPTGGTTWTETFSSGVPATGIPGSASLGLVQSGALEESNVDLTEELVAMIGAQRSFQANAQITGKPWVMDKMIYLAMSGAKEAMLRQASNNHNLANANTTGFKADLDALKSTPVYGPGHPGRVYVQDVRSGADHTGGEIMRTGNDLDIAINGDGFIAVQDRDGSEGYTRAGDLRINASGLLENGAGYPIMGNGGPIAIPPFEKLQVGSDGTISILPLGQDATTMAVIDRIKLVKPDTSTLEKNTNGIFHAKGEAPLPDASVNIVSGSLEGSNVNPVESLVKMIEISRQFEMQVKMMKSAEENDKSAAKLLQVG</sequence>
<evidence type="ECO:0000256" key="7">
    <source>
        <dbReference type="ARBA" id="ARBA00025933"/>
    </source>
</evidence>
<dbReference type="InterPro" id="IPR006300">
    <property type="entry name" value="FlgB"/>
</dbReference>
<dbReference type="EMBL" id="OB660025">
    <property type="protein sequence ID" value="CAD7222055.1"/>
    <property type="molecule type" value="Genomic_DNA"/>
</dbReference>
<dbReference type="InterPro" id="IPR053967">
    <property type="entry name" value="LlgE_F_G-like_D1"/>
</dbReference>
<feature type="domain" description="Flagellar basal-body/hook protein C-terminal" evidence="9">
    <location>
        <begin position="184"/>
        <end position="211"/>
    </location>
</feature>
<feature type="domain" description="Flagellar hook protein FlgE/F/G-like D1" evidence="11">
    <location>
        <begin position="407"/>
        <end position="465"/>
    </location>
</feature>
<dbReference type="InterPro" id="IPR001444">
    <property type="entry name" value="Flag_bb_rod_N"/>
</dbReference>
<evidence type="ECO:0000256" key="3">
    <source>
        <dbReference type="ARBA" id="ARBA00017941"/>
    </source>
</evidence>
<evidence type="ECO:0000313" key="12">
    <source>
        <dbReference type="EMBL" id="CAD7222055.1"/>
    </source>
</evidence>
<proteinExistence type="inferred from homology"/>
<dbReference type="NCBIfam" id="TIGR01396">
    <property type="entry name" value="FlgB"/>
    <property type="match status" value="1"/>
</dbReference>
<feature type="domain" description="Flagellar hook protein FlgE D2" evidence="10">
    <location>
        <begin position="483"/>
        <end position="613"/>
    </location>
</feature>
<evidence type="ECO:0000259" key="11">
    <source>
        <dbReference type="Pfam" id="PF22692"/>
    </source>
</evidence>
<dbReference type="NCBIfam" id="TIGR01395">
    <property type="entry name" value="FlgC"/>
    <property type="match status" value="1"/>
</dbReference>
<dbReference type="InterPro" id="IPR005648">
    <property type="entry name" value="FlgD"/>
</dbReference>
<dbReference type="InterPro" id="IPR019776">
    <property type="entry name" value="Flagellar_basal_body_rod_CS"/>
</dbReference>
<dbReference type="AlphaFoldDB" id="A0A7R8ZJ15"/>
<feature type="domain" description="Flagellar basal-body/hook protein C-terminal" evidence="9">
    <location>
        <begin position="921"/>
        <end position="965"/>
    </location>
</feature>
<evidence type="ECO:0000256" key="4">
    <source>
        <dbReference type="ARBA" id="ARBA00019015"/>
    </source>
</evidence>
<evidence type="ECO:0000256" key="5">
    <source>
        <dbReference type="ARBA" id="ARBA00022795"/>
    </source>
</evidence>
<evidence type="ECO:0000259" key="10">
    <source>
        <dbReference type="Pfam" id="PF07559"/>
    </source>
</evidence>
<comment type="subunit">
    <text evidence="7">The basal body constitutes a major portion of the flagellar organelle and consists of four rings (L,P,S, and M) mounted on a central rod. The rod consists of about 26 subunits of FlgG in the distal portion, and FlgB, FlgC and FlgF are thought to build up the proximal portion of the rod with about 6 subunits each.</text>
</comment>
<dbReference type="OrthoDB" id="5409322at2759"/>
<dbReference type="Pfam" id="PF06429">
    <property type="entry name" value="Flg_bbr_C"/>
    <property type="match status" value="3"/>
</dbReference>
<feature type="domain" description="Flagellar hook protein FlgE/F/G-like D1" evidence="11">
    <location>
        <begin position="805"/>
        <end position="869"/>
    </location>
</feature>
<dbReference type="InterPro" id="IPR037925">
    <property type="entry name" value="FlgE/F/G-like"/>
</dbReference>
<dbReference type="PANTHER" id="PTHR30435:SF1">
    <property type="entry name" value="FLAGELLAR HOOK PROTEIN FLGE"/>
    <property type="match status" value="1"/>
</dbReference>
<name>A0A7R8ZJ15_9CRUS</name>
<evidence type="ECO:0000259" key="9">
    <source>
        <dbReference type="Pfam" id="PF06429"/>
    </source>
</evidence>
<feature type="domain" description="Flagellar basal body rod protein N-terminal" evidence="8">
    <location>
        <begin position="9"/>
        <end position="39"/>
    </location>
</feature>
<evidence type="ECO:0000256" key="1">
    <source>
        <dbReference type="ARBA" id="ARBA00004117"/>
    </source>
</evidence>
<dbReference type="SUPFAM" id="SSF117143">
    <property type="entry name" value="Flagellar hook protein flgE"/>
    <property type="match status" value="2"/>
</dbReference>
<dbReference type="InterPro" id="IPR012836">
    <property type="entry name" value="FlgF"/>
</dbReference>
<comment type="similarity">
    <text evidence="2">Belongs to the flagella basal body rod proteins family.</text>
</comment>
<keyword evidence="6" id="KW-0975">Bacterial flagellum</keyword>
<dbReference type="InterPro" id="IPR020013">
    <property type="entry name" value="Flagellar_FlgE/F/G"/>
</dbReference>
<dbReference type="Pfam" id="PF07559">
    <property type="entry name" value="FlgE_D2"/>
    <property type="match status" value="1"/>
</dbReference>
<dbReference type="InterPro" id="IPR037058">
    <property type="entry name" value="Falgellar_hook_FlgE_sf"/>
</dbReference>
<dbReference type="Gene3D" id="2.60.98.20">
    <property type="entry name" value="Flagellar hook protein FlgE"/>
    <property type="match status" value="1"/>
</dbReference>
<feature type="domain" description="Flagellar basal-body/hook protein C-terminal" evidence="9">
    <location>
        <begin position="687"/>
        <end position="718"/>
    </location>
</feature>
<protein>
    <recommendedName>
        <fullName evidence="3">Flagellar basal-body rod protein FlgC</fullName>
    </recommendedName>
    <alternativeName>
        <fullName evidence="4">Flagellar hook protein FlgE</fullName>
    </alternativeName>
</protein>
<dbReference type="NCBIfam" id="TIGR02490">
    <property type="entry name" value="flgF"/>
    <property type="match status" value="1"/>
</dbReference>